<proteinExistence type="predicted"/>
<name>A0AAN9R6Y7_CANGL</name>
<dbReference type="Proteomes" id="UP001367508">
    <property type="component" value="Unassembled WGS sequence"/>
</dbReference>
<keyword evidence="2" id="KW-1185">Reference proteome</keyword>
<dbReference type="EMBL" id="JAYMYQ010000001">
    <property type="protein sequence ID" value="KAK7361491.1"/>
    <property type="molecule type" value="Genomic_DNA"/>
</dbReference>
<evidence type="ECO:0000313" key="1">
    <source>
        <dbReference type="EMBL" id="KAK7361491.1"/>
    </source>
</evidence>
<sequence>MLHTGVDDDDDVDNDDMLRERRLVILLFPPKKPAVSDHILVNEDDINSLAKDSCWGYNFTGGGLCSAPWCRLSCQGPQEGRPRYSSKVITTEISTAIGVGLRSHANSCIACALTFVELGAAPRPGDPGLRVWPGGPGLP</sequence>
<dbReference type="AlphaFoldDB" id="A0AAN9R6Y7"/>
<reference evidence="1 2" key="1">
    <citation type="submission" date="2024-01" db="EMBL/GenBank/DDBJ databases">
        <title>The genomes of 5 underutilized Papilionoideae crops provide insights into root nodulation and disease resistanc.</title>
        <authorList>
            <person name="Jiang F."/>
        </authorList>
    </citation>
    <scope>NUCLEOTIDE SEQUENCE [LARGE SCALE GENOMIC DNA]</scope>
    <source>
        <strain evidence="1">LVBAO_FW01</strain>
        <tissue evidence="1">Leaves</tissue>
    </source>
</reference>
<gene>
    <name evidence="1" type="ORF">VNO77_03559</name>
</gene>
<comment type="caution">
    <text evidence="1">The sequence shown here is derived from an EMBL/GenBank/DDBJ whole genome shotgun (WGS) entry which is preliminary data.</text>
</comment>
<organism evidence="1 2">
    <name type="scientific">Canavalia gladiata</name>
    <name type="common">Sword bean</name>
    <name type="synonym">Dolichos gladiatus</name>
    <dbReference type="NCBI Taxonomy" id="3824"/>
    <lineage>
        <taxon>Eukaryota</taxon>
        <taxon>Viridiplantae</taxon>
        <taxon>Streptophyta</taxon>
        <taxon>Embryophyta</taxon>
        <taxon>Tracheophyta</taxon>
        <taxon>Spermatophyta</taxon>
        <taxon>Magnoliopsida</taxon>
        <taxon>eudicotyledons</taxon>
        <taxon>Gunneridae</taxon>
        <taxon>Pentapetalae</taxon>
        <taxon>rosids</taxon>
        <taxon>fabids</taxon>
        <taxon>Fabales</taxon>
        <taxon>Fabaceae</taxon>
        <taxon>Papilionoideae</taxon>
        <taxon>50 kb inversion clade</taxon>
        <taxon>NPAAA clade</taxon>
        <taxon>indigoferoid/millettioid clade</taxon>
        <taxon>Phaseoleae</taxon>
        <taxon>Canavalia</taxon>
    </lineage>
</organism>
<accession>A0AAN9R6Y7</accession>
<protein>
    <submittedName>
        <fullName evidence="1">Uncharacterized protein</fullName>
    </submittedName>
</protein>
<evidence type="ECO:0000313" key="2">
    <source>
        <dbReference type="Proteomes" id="UP001367508"/>
    </source>
</evidence>